<name>A0ABQ9FY73_TEGGR</name>
<proteinExistence type="predicted"/>
<gene>
    <name evidence="1" type="ORF">KUTeg_000679</name>
</gene>
<dbReference type="EMBL" id="JARBDR010000018">
    <property type="protein sequence ID" value="KAJ8322208.1"/>
    <property type="molecule type" value="Genomic_DNA"/>
</dbReference>
<dbReference type="Proteomes" id="UP001217089">
    <property type="component" value="Unassembled WGS sequence"/>
</dbReference>
<evidence type="ECO:0000313" key="2">
    <source>
        <dbReference type="Proteomes" id="UP001217089"/>
    </source>
</evidence>
<sequence>MLFCYDLNLFSNYILLVYKTDNFFYKWGCRNIIMEIKYFNEFPIRFETNKREDDSLYDNNENGDSESTLKHAFVIHKLKF</sequence>
<reference evidence="1 2" key="1">
    <citation type="submission" date="2022-12" db="EMBL/GenBank/DDBJ databases">
        <title>Chromosome-level genome of Tegillarca granosa.</title>
        <authorList>
            <person name="Kim J."/>
        </authorList>
    </citation>
    <scope>NUCLEOTIDE SEQUENCE [LARGE SCALE GENOMIC DNA]</scope>
    <source>
        <strain evidence="1">Teg-2019</strain>
        <tissue evidence="1">Adductor muscle</tissue>
    </source>
</reference>
<protein>
    <submittedName>
        <fullName evidence="1">Uncharacterized protein</fullName>
    </submittedName>
</protein>
<organism evidence="1 2">
    <name type="scientific">Tegillarca granosa</name>
    <name type="common">Malaysian cockle</name>
    <name type="synonym">Anadara granosa</name>
    <dbReference type="NCBI Taxonomy" id="220873"/>
    <lineage>
        <taxon>Eukaryota</taxon>
        <taxon>Metazoa</taxon>
        <taxon>Spiralia</taxon>
        <taxon>Lophotrochozoa</taxon>
        <taxon>Mollusca</taxon>
        <taxon>Bivalvia</taxon>
        <taxon>Autobranchia</taxon>
        <taxon>Pteriomorphia</taxon>
        <taxon>Arcoida</taxon>
        <taxon>Arcoidea</taxon>
        <taxon>Arcidae</taxon>
        <taxon>Tegillarca</taxon>
    </lineage>
</organism>
<accession>A0ABQ9FY73</accession>
<comment type="caution">
    <text evidence="1">The sequence shown here is derived from an EMBL/GenBank/DDBJ whole genome shotgun (WGS) entry which is preliminary data.</text>
</comment>
<evidence type="ECO:0000313" key="1">
    <source>
        <dbReference type="EMBL" id="KAJ8322208.1"/>
    </source>
</evidence>
<keyword evidence="2" id="KW-1185">Reference proteome</keyword>